<evidence type="ECO:0000256" key="2">
    <source>
        <dbReference type="ARBA" id="ARBA00022889"/>
    </source>
</evidence>
<feature type="domain" description="Chaplin" evidence="5">
    <location>
        <begin position="29"/>
        <end position="69"/>
    </location>
</feature>
<evidence type="ECO:0000256" key="4">
    <source>
        <dbReference type="SAM" id="SignalP"/>
    </source>
</evidence>
<keyword evidence="1" id="KW-0134">Cell wall</keyword>
<evidence type="ECO:0000256" key="3">
    <source>
        <dbReference type="ARBA" id="ARBA00023087"/>
    </source>
</evidence>
<evidence type="ECO:0000256" key="1">
    <source>
        <dbReference type="ARBA" id="ARBA00022512"/>
    </source>
</evidence>
<keyword evidence="2" id="KW-0130">Cell adhesion</keyword>
<name>A0ABP7D034_9ACTN</name>
<evidence type="ECO:0000313" key="6">
    <source>
        <dbReference type="EMBL" id="GAA3696612.1"/>
    </source>
</evidence>
<dbReference type="Pfam" id="PF03777">
    <property type="entry name" value="ChpA-C"/>
    <property type="match status" value="1"/>
</dbReference>
<dbReference type="RefSeq" id="WP_344888574.1">
    <property type="nucleotide sequence ID" value="NZ_BAAAZP010000149.1"/>
</dbReference>
<keyword evidence="3" id="KW-0034">Amyloid</keyword>
<dbReference type="EMBL" id="BAAAZP010000149">
    <property type="protein sequence ID" value="GAA3696612.1"/>
    <property type="molecule type" value="Genomic_DNA"/>
</dbReference>
<evidence type="ECO:0000259" key="5">
    <source>
        <dbReference type="PROSITE" id="PS51884"/>
    </source>
</evidence>
<evidence type="ECO:0000313" key="7">
    <source>
        <dbReference type="Proteomes" id="UP001500902"/>
    </source>
</evidence>
<proteinExistence type="predicted"/>
<dbReference type="InterPro" id="IPR005528">
    <property type="entry name" value="ChpA-H"/>
</dbReference>
<keyword evidence="7" id="KW-1185">Reference proteome</keyword>
<reference evidence="7" key="1">
    <citation type="journal article" date="2019" name="Int. J. Syst. Evol. Microbiol.">
        <title>The Global Catalogue of Microorganisms (GCM) 10K type strain sequencing project: providing services to taxonomists for standard genome sequencing and annotation.</title>
        <authorList>
            <consortium name="The Broad Institute Genomics Platform"/>
            <consortium name="The Broad Institute Genome Sequencing Center for Infectious Disease"/>
            <person name="Wu L."/>
            <person name="Ma J."/>
        </authorList>
    </citation>
    <scope>NUCLEOTIDE SEQUENCE [LARGE SCALE GENOMIC DNA]</scope>
    <source>
        <strain evidence="7">JCM 16904</strain>
    </source>
</reference>
<comment type="caution">
    <text evidence="6">The sequence shown here is derived from an EMBL/GenBank/DDBJ whole genome shotgun (WGS) entry which is preliminary data.</text>
</comment>
<gene>
    <name evidence="6" type="ORF">GCM10022224_072930</name>
</gene>
<keyword evidence="1" id="KW-0964">Secreted</keyword>
<dbReference type="Proteomes" id="UP001500902">
    <property type="component" value="Unassembled WGS sequence"/>
</dbReference>
<feature type="chain" id="PRO_5045080610" description="Chaplin domain-containing protein" evidence="4">
    <location>
        <begin position="24"/>
        <end position="75"/>
    </location>
</feature>
<dbReference type="PROSITE" id="PS51884">
    <property type="entry name" value="CHAPLIN"/>
    <property type="match status" value="1"/>
</dbReference>
<sequence>MLKKVMVVTGAVAMMSLAAPAHADITNGTGGVISGNQLHIPIVAPINVCGNAVAVIGVAVAGCKGGAGAYAPSHH</sequence>
<protein>
    <recommendedName>
        <fullName evidence="5">Chaplin domain-containing protein</fullName>
    </recommendedName>
</protein>
<accession>A0ABP7D034</accession>
<feature type="signal peptide" evidence="4">
    <location>
        <begin position="1"/>
        <end position="23"/>
    </location>
</feature>
<keyword evidence="4" id="KW-0732">Signal</keyword>
<organism evidence="6 7">
    <name type="scientific">Nonomuraea antimicrobica</name>
    <dbReference type="NCBI Taxonomy" id="561173"/>
    <lineage>
        <taxon>Bacteria</taxon>
        <taxon>Bacillati</taxon>
        <taxon>Actinomycetota</taxon>
        <taxon>Actinomycetes</taxon>
        <taxon>Streptosporangiales</taxon>
        <taxon>Streptosporangiaceae</taxon>
        <taxon>Nonomuraea</taxon>
    </lineage>
</organism>